<keyword evidence="2" id="KW-1185">Reference proteome</keyword>
<name>A0A0P6X5J8_9CHLR</name>
<dbReference type="RefSeq" id="WP_061914568.1">
    <property type="nucleotide sequence ID" value="NZ_DF967971.1"/>
</dbReference>
<reference evidence="1 2" key="1">
    <citation type="submission" date="2015-07" db="EMBL/GenBank/DDBJ databases">
        <title>Draft genome of Bellilinea caldifistulae DSM 17877.</title>
        <authorList>
            <person name="Hemp J."/>
            <person name="Ward L.M."/>
            <person name="Pace L.A."/>
            <person name="Fischer W.W."/>
        </authorList>
    </citation>
    <scope>NUCLEOTIDE SEQUENCE [LARGE SCALE GENOMIC DNA]</scope>
    <source>
        <strain evidence="1 2">GOMI-1</strain>
    </source>
</reference>
<gene>
    <name evidence="1" type="ORF">AC812_03950</name>
</gene>
<sequence length="132" mass="14722">MEFYNELELAPASVVLESARQYAEAFTNTPQYQNFVKAYNAFLEDDLAQGILNQLRQKQEQMHNQRLSAPISEEDQAEVKRLNQALYEQATVKVYLAAQNELVTLAQEQGDALSEALGLDFAAICRTGGCCG</sequence>
<dbReference type="SUPFAM" id="SSF158622">
    <property type="entry name" value="YheA/YmcA-like"/>
    <property type="match status" value="1"/>
</dbReference>
<evidence type="ECO:0000313" key="2">
    <source>
        <dbReference type="Proteomes" id="UP000050514"/>
    </source>
</evidence>
<organism evidence="1 2">
    <name type="scientific">Bellilinea caldifistulae</name>
    <dbReference type="NCBI Taxonomy" id="360411"/>
    <lineage>
        <taxon>Bacteria</taxon>
        <taxon>Bacillati</taxon>
        <taxon>Chloroflexota</taxon>
        <taxon>Anaerolineae</taxon>
        <taxon>Anaerolineales</taxon>
        <taxon>Anaerolineaceae</taxon>
        <taxon>Bellilinea</taxon>
    </lineage>
</organism>
<evidence type="ECO:0008006" key="3">
    <source>
        <dbReference type="Google" id="ProtNLM"/>
    </source>
</evidence>
<dbReference type="Proteomes" id="UP000050514">
    <property type="component" value="Unassembled WGS sequence"/>
</dbReference>
<accession>A0A0P6X5J8</accession>
<dbReference type="InterPro" id="IPR010368">
    <property type="entry name" value="Com_YlbF"/>
</dbReference>
<evidence type="ECO:0000313" key="1">
    <source>
        <dbReference type="EMBL" id="KPL77134.1"/>
    </source>
</evidence>
<dbReference type="AlphaFoldDB" id="A0A0P6X5J8"/>
<dbReference type="InterPro" id="IPR023378">
    <property type="entry name" value="YheA/YmcA-like_dom_sf"/>
</dbReference>
<dbReference type="STRING" id="360411.AC812_03950"/>
<protein>
    <recommendedName>
        <fullName evidence="3">YlbF family regulator</fullName>
    </recommendedName>
</protein>
<proteinExistence type="predicted"/>
<dbReference type="Gene3D" id="1.20.1500.10">
    <property type="entry name" value="YheA/YmcA-like"/>
    <property type="match status" value="1"/>
</dbReference>
<dbReference type="EMBL" id="LGHJ01000010">
    <property type="protein sequence ID" value="KPL77134.1"/>
    <property type="molecule type" value="Genomic_DNA"/>
</dbReference>
<comment type="caution">
    <text evidence="1">The sequence shown here is derived from an EMBL/GenBank/DDBJ whole genome shotgun (WGS) entry which is preliminary data.</text>
</comment>
<dbReference type="Pfam" id="PF06133">
    <property type="entry name" value="Com_YlbF"/>
    <property type="match status" value="1"/>
</dbReference>